<dbReference type="RefSeq" id="WP_320330431.1">
    <property type="nucleotide sequence ID" value="NZ_JAVRDO010000002.1"/>
</dbReference>
<name>A0ABU5BVK6_9GAMM</name>
<accession>A0ABU5BVK6</accession>
<dbReference type="EMBL" id="JAVRDO010000002">
    <property type="protein sequence ID" value="MDX9686176.1"/>
    <property type="molecule type" value="Genomic_DNA"/>
</dbReference>
<reference evidence="2" key="1">
    <citation type="submission" date="2023-07" db="EMBL/GenBank/DDBJ databases">
        <authorList>
            <person name="de Witt J."/>
        </authorList>
    </citation>
    <scope>NUCLEOTIDE SEQUENCE [LARGE SCALE GENOMIC DNA]</scope>
    <source>
        <strain evidence="2">FZJ</strain>
    </source>
</reference>
<organism evidence="1 2">
    <name type="scientific">Halopseudomonas formosensis</name>
    <dbReference type="NCBI Taxonomy" id="1002526"/>
    <lineage>
        <taxon>Bacteria</taxon>
        <taxon>Pseudomonadati</taxon>
        <taxon>Pseudomonadota</taxon>
        <taxon>Gammaproteobacteria</taxon>
        <taxon>Pseudomonadales</taxon>
        <taxon>Pseudomonadaceae</taxon>
        <taxon>Halopseudomonas</taxon>
    </lineage>
</organism>
<sequence length="94" mass="9989">MGRKILQKQIQQLDEQLAIEMALLKLDGRERLTALKGVSPLYWIGGGLALGLLAGKLLGANGPGLLIRQGSHLLRLASLMMPGLAVATNPPEPL</sequence>
<evidence type="ECO:0000313" key="2">
    <source>
        <dbReference type="Proteomes" id="UP001281217"/>
    </source>
</evidence>
<proteinExistence type="predicted"/>
<keyword evidence="2" id="KW-1185">Reference proteome</keyword>
<evidence type="ECO:0000313" key="1">
    <source>
        <dbReference type="EMBL" id="MDX9686176.1"/>
    </source>
</evidence>
<comment type="caution">
    <text evidence="1">The sequence shown here is derived from an EMBL/GenBank/DDBJ whole genome shotgun (WGS) entry which is preliminary data.</text>
</comment>
<protein>
    <recommendedName>
        <fullName evidence="3">DUF3618 domain-containing protein</fullName>
    </recommendedName>
</protein>
<evidence type="ECO:0008006" key="3">
    <source>
        <dbReference type="Google" id="ProtNLM"/>
    </source>
</evidence>
<dbReference type="Proteomes" id="UP001281217">
    <property type="component" value="Unassembled WGS sequence"/>
</dbReference>
<gene>
    <name evidence="1" type="ORF">RED13_000560</name>
</gene>